<evidence type="ECO:0000313" key="1">
    <source>
        <dbReference type="EMBL" id="OAY38978.1"/>
    </source>
</evidence>
<name>A0A2C9V3I7_MANES</name>
<dbReference type="EMBL" id="CM004396">
    <property type="protein sequence ID" value="OAY38978.1"/>
    <property type="molecule type" value="Genomic_DNA"/>
</dbReference>
<dbReference type="AlphaFoldDB" id="A0A2C9V3I7"/>
<organism evidence="1">
    <name type="scientific">Manihot esculenta</name>
    <name type="common">Cassava</name>
    <name type="synonym">Jatropha manihot</name>
    <dbReference type="NCBI Taxonomy" id="3983"/>
    <lineage>
        <taxon>Eukaryota</taxon>
        <taxon>Viridiplantae</taxon>
        <taxon>Streptophyta</taxon>
        <taxon>Embryophyta</taxon>
        <taxon>Tracheophyta</taxon>
        <taxon>Spermatophyta</taxon>
        <taxon>Magnoliopsida</taxon>
        <taxon>eudicotyledons</taxon>
        <taxon>Gunneridae</taxon>
        <taxon>Pentapetalae</taxon>
        <taxon>rosids</taxon>
        <taxon>fabids</taxon>
        <taxon>Malpighiales</taxon>
        <taxon>Euphorbiaceae</taxon>
        <taxon>Crotonoideae</taxon>
        <taxon>Manihoteae</taxon>
        <taxon>Manihot</taxon>
    </lineage>
</organism>
<gene>
    <name evidence="1" type="ORF">MANES_10G058100</name>
</gene>
<accession>A0A2C9V3I7</accession>
<proteinExistence type="predicted"/>
<reference evidence="1" key="1">
    <citation type="submission" date="2016-02" db="EMBL/GenBank/DDBJ databases">
        <title>WGS assembly of Manihot esculenta.</title>
        <authorList>
            <person name="Bredeson J.V."/>
            <person name="Prochnik S.E."/>
            <person name="Lyons J.B."/>
            <person name="Schmutz J."/>
            <person name="Grimwood J."/>
            <person name="Vrebalov J."/>
            <person name="Bart R.S."/>
            <person name="Amuge T."/>
            <person name="Ferguson M.E."/>
            <person name="Green R."/>
            <person name="Putnam N."/>
            <person name="Stites J."/>
            <person name="Rounsley S."/>
            <person name="Rokhsar D.S."/>
        </authorList>
    </citation>
    <scope>NUCLEOTIDE SEQUENCE [LARGE SCALE GENOMIC DNA]</scope>
    <source>
        <tissue evidence="1">Leaf</tissue>
    </source>
</reference>
<sequence>MIPLIAVTKLGDVHFEIQLDSFGQATMKRKVVHITEASLMDPWKIQFSLIRYHPRSYWMCSIPLLHPNTKILIVAAGSCSPI</sequence>
<protein>
    <submittedName>
        <fullName evidence="1">Uncharacterized protein</fullName>
    </submittedName>
</protein>